<evidence type="ECO:0000256" key="6">
    <source>
        <dbReference type="ARBA" id="ARBA00023136"/>
    </source>
</evidence>
<dbReference type="OrthoDB" id="9788907at2"/>
<sequence length="172" mass="18493">MMLWELFLTFTFIGAFSFGGGYGMLPLIQQEVVYNHQWLTIQQFTDILAVAEMTPGPVAVNTATYVGYKMAGVLGSALATTGVVLPSFVLITTLASIVIKNKDNPRFQGAFQGLRPVVVALVIGAAILVGKDTIVNITSVILALIALGLMEYTKLHPIFILLAFGVLGIIIY</sequence>
<gene>
    <name evidence="8" type="ORF">BR63_09360</name>
</gene>
<evidence type="ECO:0000313" key="9">
    <source>
        <dbReference type="Proteomes" id="UP000515847"/>
    </source>
</evidence>
<reference evidence="8 9" key="1">
    <citation type="journal article" date="2019" name="Front. Microbiol.">
        <title>Thermoanaerosceptrum fracticalcis gen. nov. sp. nov., a Novel Fumarate-Fermenting Microorganism From a Deep Fractured Carbonate Aquifer of the US Great Basin.</title>
        <authorList>
            <person name="Hamilton-Brehm S.D."/>
            <person name="Stewart L.E."/>
            <person name="Zavarin M."/>
            <person name="Caldwell M."/>
            <person name="Lawson P.A."/>
            <person name="Onstott T.C."/>
            <person name="Grzymski J."/>
            <person name="Neveux I."/>
            <person name="Lollar B.S."/>
            <person name="Russell C.E."/>
            <person name="Moser D.P."/>
        </authorList>
    </citation>
    <scope>NUCLEOTIDE SEQUENCE [LARGE SCALE GENOMIC DNA]</scope>
    <source>
        <strain evidence="8 9">DRI-13</strain>
    </source>
</reference>
<feature type="transmembrane region" description="Helical" evidence="7">
    <location>
        <begin position="77"/>
        <end position="99"/>
    </location>
</feature>
<evidence type="ECO:0000256" key="3">
    <source>
        <dbReference type="ARBA" id="ARBA00022475"/>
    </source>
</evidence>
<dbReference type="InterPro" id="IPR003370">
    <property type="entry name" value="Chromate_transpt"/>
</dbReference>
<dbReference type="Proteomes" id="UP000515847">
    <property type="component" value="Chromosome"/>
</dbReference>
<dbReference type="PANTHER" id="PTHR43663">
    <property type="entry name" value="CHROMATE TRANSPORT PROTEIN-RELATED"/>
    <property type="match status" value="1"/>
</dbReference>
<dbReference type="InterPro" id="IPR052518">
    <property type="entry name" value="CHR_Transporter"/>
</dbReference>
<dbReference type="PANTHER" id="PTHR43663:SF1">
    <property type="entry name" value="CHROMATE TRANSPORTER"/>
    <property type="match status" value="1"/>
</dbReference>
<organism evidence="8 9">
    <name type="scientific">Thermanaerosceptrum fracticalcis</name>
    <dbReference type="NCBI Taxonomy" id="1712410"/>
    <lineage>
        <taxon>Bacteria</taxon>
        <taxon>Bacillati</taxon>
        <taxon>Bacillota</taxon>
        <taxon>Clostridia</taxon>
        <taxon>Eubacteriales</taxon>
        <taxon>Peptococcaceae</taxon>
        <taxon>Thermanaerosceptrum</taxon>
    </lineage>
</organism>
<evidence type="ECO:0000256" key="5">
    <source>
        <dbReference type="ARBA" id="ARBA00022989"/>
    </source>
</evidence>
<evidence type="ECO:0000313" key="8">
    <source>
        <dbReference type="EMBL" id="QNB46500.1"/>
    </source>
</evidence>
<evidence type="ECO:0000256" key="2">
    <source>
        <dbReference type="ARBA" id="ARBA00005262"/>
    </source>
</evidence>
<feature type="transmembrane region" description="Helical" evidence="7">
    <location>
        <begin position="155"/>
        <end position="171"/>
    </location>
</feature>
<comment type="subcellular location">
    <subcellularLocation>
        <location evidence="1">Cell membrane</location>
        <topology evidence="1">Multi-pass membrane protein</topology>
    </subcellularLocation>
</comment>
<dbReference type="GO" id="GO:0005886">
    <property type="term" value="C:plasma membrane"/>
    <property type="evidence" value="ECO:0007669"/>
    <property type="project" value="UniProtKB-SubCell"/>
</dbReference>
<keyword evidence="3" id="KW-1003">Cell membrane</keyword>
<name>A0A7G6E346_THEFR</name>
<evidence type="ECO:0000256" key="7">
    <source>
        <dbReference type="SAM" id="Phobius"/>
    </source>
</evidence>
<dbReference type="AlphaFoldDB" id="A0A7G6E346"/>
<keyword evidence="9" id="KW-1185">Reference proteome</keyword>
<dbReference type="KEGG" id="tfr:BR63_09360"/>
<feature type="transmembrane region" description="Helical" evidence="7">
    <location>
        <begin position="119"/>
        <end position="149"/>
    </location>
</feature>
<keyword evidence="6 7" id="KW-0472">Membrane</keyword>
<dbReference type="Pfam" id="PF02417">
    <property type="entry name" value="Chromate_transp"/>
    <property type="match status" value="1"/>
</dbReference>
<comment type="similarity">
    <text evidence="2">Belongs to the chromate ion transporter (CHR) (TC 2.A.51) family.</text>
</comment>
<accession>A0A7G6E346</accession>
<keyword evidence="4 7" id="KW-0812">Transmembrane</keyword>
<evidence type="ECO:0000256" key="4">
    <source>
        <dbReference type="ARBA" id="ARBA00022692"/>
    </source>
</evidence>
<dbReference type="EMBL" id="CP045798">
    <property type="protein sequence ID" value="QNB46500.1"/>
    <property type="molecule type" value="Genomic_DNA"/>
</dbReference>
<protein>
    <submittedName>
        <fullName evidence="8">Chromate transporter</fullName>
    </submittedName>
</protein>
<evidence type="ECO:0000256" key="1">
    <source>
        <dbReference type="ARBA" id="ARBA00004651"/>
    </source>
</evidence>
<dbReference type="GO" id="GO:0015109">
    <property type="term" value="F:chromate transmembrane transporter activity"/>
    <property type="evidence" value="ECO:0007669"/>
    <property type="project" value="InterPro"/>
</dbReference>
<proteinExistence type="inferred from homology"/>
<keyword evidence="5 7" id="KW-1133">Transmembrane helix</keyword>